<dbReference type="Pfam" id="PF13192">
    <property type="entry name" value="Thioredoxin_3"/>
    <property type="match status" value="1"/>
</dbReference>
<evidence type="ECO:0000313" key="2">
    <source>
        <dbReference type="EMBL" id="MCV2231817.1"/>
    </source>
</evidence>
<dbReference type="EMBL" id="JAOVQM010000002">
    <property type="protein sequence ID" value="MCV2231817.1"/>
    <property type="molecule type" value="Genomic_DNA"/>
</dbReference>
<comment type="caution">
    <text evidence="2">The sequence shown here is derived from an EMBL/GenBank/DDBJ whole genome shotgun (WGS) entry which is preliminary data.</text>
</comment>
<accession>A0ABT2Y4Y9</accession>
<dbReference type="PIRSF" id="PIRSF037031">
    <property type="entry name" value="Redox_disulphide_2"/>
    <property type="match status" value="1"/>
</dbReference>
<proteinExistence type="predicted"/>
<protein>
    <submittedName>
        <fullName evidence="2">Thioredoxin family protein</fullName>
    </submittedName>
</protein>
<dbReference type="InterPro" id="IPR012336">
    <property type="entry name" value="Thioredoxin-like_fold"/>
</dbReference>
<dbReference type="InterPro" id="IPR036249">
    <property type="entry name" value="Thioredoxin-like_sf"/>
</dbReference>
<name>A0ABT2Y4Y9_9MOLU</name>
<evidence type="ECO:0000259" key="1">
    <source>
        <dbReference type="Pfam" id="PF13192"/>
    </source>
</evidence>
<dbReference type="PANTHER" id="PTHR36450:SF1">
    <property type="entry name" value="THIOREDOXIN"/>
    <property type="match status" value="1"/>
</dbReference>
<dbReference type="PANTHER" id="PTHR36450">
    <property type="entry name" value="THIOREDOXIN"/>
    <property type="match status" value="1"/>
</dbReference>
<dbReference type="RefSeq" id="WP_263607970.1">
    <property type="nucleotide sequence ID" value="NZ_JAOVQM010000002.1"/>
</dbReference>
<dbReference type="Gene3D" id="3.40.30.10">
    <property type="entry name" value="Glutaredoxin"/>
    <property type="match status" value="1"/>
</dbReference>
<reference evidence="2" key="1">
    <citation type="submission" date="2022-09" db="EMBL/GenBank/DDBJ databases">
        <title>Novel Mycoplasma species identified in domestic and wild animals.</title>
        <authorList>
            <person name="Volokhov D.V."/>
            <person name="Furtak V.A."/>
            <person name="Zagorodnyaya T.A."/>
        </authorList>
    </citation>
    <scope>NUCLEOTIDE SEQUENCE</scope>
    <source>
        <strain evidence="2">Oakley</strain>
    </source>
</reference>
<organism evidence="2 3">
    <name type="scientific">Paracholeplasma manati</name>
    <dbReference type="NCBI Taxonomy" id="591373"/>
    <lineage>
        <taxon>Bacteria</taxon>
        <taxon>Bacillati</taxon>
        <taxon>Mycoplasmatota</taxon>
        <taxon>Mollicutes</taxon>
        <taxon>Acholeplasmatales</taxon>
        <taxon>Acholeplasmataceae</taxon>
        <taxon>Paracholeplasma</taxon>
    </lineage>
</organism>
<dbReference type="Proteomes" id="UP001177160">
    <property type="component" value="Unassembled WGS sequence"/>
</dbReference>
<keyword evidence="3" id="KW-1185">Reference proteome</keyword>
<evidence type="ECO:0000313" key="3">
    <source>
        <dbReference type="Proteomes" id="UP001177160"/>
    </source>
</evidence>
<dbReference type="InterPro" id="IPR005243">
    <property type="entry name" value="THIRX-like_proc"/>
</dbReference>
<feature type="domain" description="Thioredoxin-like fold" evidence="1">
    <location>
        <begin position="1"/>
        <end position="76"/>
    </location>
</feature>
<sequence length="86" mass="9603">MEIKVLGSGCVNCKKLHENVVRAVSEMGLDAQVLYVTDMKSIAQSGLLRTPGLIVDNVIISYGRVLTTEETKRLIENFQRLKVKKI</sequence>
<dbReference type="SUPFAM" id="SSF52833">
    <property type="entry name" value="Thioredoxin-like"/>
    <property type="match status" value="1"/>
</dbReference>
<dbReference type="NCBIfam" id="TIGR00412">
    <property type="entry name" value="redox_disulf_2"/>
    <property type="match status" value="1"/>
</dbReference>
<gene>
    <name evidence="2" type="ORF">N7548_03145</name>
</gene>